<keyword evidence="4" id="KW-0378">Hydrolase</keyword>
<dbReference type="PANTHER" id="PTHR24276:SF96">
    <property type="entry name" value="PEPTIDASE S1 DOMAIN-CONTAINING PROTEIN"/>
    <property type="match status" value="1"/>
</dbReference>
<dbReference type="InterPro" id="IPR009003">
    <property type="entry name" value="Peptidase_S1_PA"/>
</dbReference>
<reference evidence="9 10" key="1">
    <citation type="journal article" date="2024" name="bioRxiv">
        <title>A reference genome for Trichogramma kaykai: A tiny desert-dwelling parasitoid wasp with competing sex-ratio distorters.</title>
        <authorList>
            <person name="Culotta J."/>
            <person name="Lindsey A.R."/>
        </authorList>
    </citation>
    <scope>NUCLEOTIDE SEQUENCE [LARGE SCALE GENOMIC DNA]</scope>
    <source>
        <strain evidence="9 10">KSX58</strain>
    </source>
</reference>
<feature type="domain" description="Peptidase S1" evidence="8">
    <location>
        <begin position="29"/>
        <end position="259"/>
    </location>
</feature>
<keyword evidence="7" id="KW-0732">Signal</keyword>
<dbReference type="SMART" id="SM00020">
    <property type="entry name" value="Tryp_SPc"/>
    <property type="match status" value="1"/>
</dbReference>
<dbReference type="GO" id="GO:0006508">
    <property type="term" value="P:proteolysis"/>
    <property type="evidence" value="ECO:0007669"/>
    <property type="project" value="UniProtKB-KW"/>
</dbReference>
<dbReference type="InterPro" id="IPR050430">
    <property type="entry name" value="Peptidase_S1"/>
</dbReference>
<dbReference type="PRINTS" id="PR00722">
    <property type="entry name" value="CHYMOTRYPSIN"/>
</dbReference>
<dbReference type="PANTHER" id="PTHR24276">
    <property type="entry name" value="POLYSERASE-RELATED"/>
    <property type="match status" value="1"/>
</dbReference>
<dbReference type="PROSITE" id="PS00135">
    <property type="entry name" value="TRYPSIN_SER"/>
    <property type="match status" value="1"/>
</dbReference>
<protein>
    <recommendedName>
        <fullName evidence="8">Peptidase S1 domain-containing protein</fullName>
    </recommendedName>
</protein>
<dbReference type="GO" id="GO:0008236">
    <property type="term" value="F:serine-type peptidase activity"/>
    <property type="evidence" value="ECO:0007669"/>
    <property type="project" value="UniProtKB-KW"/>
</dbReference>
<evidence type="ECO:0000256" key="5">
    <source>
        <dbReference type="ARBA" id="ARBA00022825"/>
    </source>
</evidence>
<evidence type="ECO:0000256" key="3">
    <source>
        <dbReference type="ARBA" id="ARBA00022670"/>
    </source>
</evidence>
<organism evidence="9 10">
    <name type="scientific">Trichogramma kaykai</name>
    <dbReference type="NCBI Taxonomy" id="54128"/>
    <lineage>
        <taxon>Eukaryota</taxon>
        <taxon>Metazoa</taxon>
        <taxon>Ecdysozoa</taxon>
        <taxon>Arthropoda</taxon>
        <taxon>Hexapoda</taxon>
        <taxon>Insecta</taxon>
        <taxon>Pterygota</taxon>
        <taxon>Neoptera</taxon>
        <taxon>Endopterygota</taxon>
        <taxon>Hymenoptera</taxon>
        <taxon>Apocrita</taxon>
        <taxon>Proctotrupomorpha</taxon>
        <taxon>Chalcidoidea</taxon>
        <taxon>Trichogrammatidae</taxon>
        <taxon>Trichogramma</taxon>
    </lineage>
</organism>
<dbReference type="FunFam" id="2.40.10.10:FF:000036">
    <property type="entry name" value="Trypsin beta"/>
    <property type="match status" value="1"/>
</dbReference>
<accession>A0ABD2VTI2</accession>
<dbReference type="CDD" id="cd00190">
    <property type="entry name" value="Tryp_SPc"/>
    <property type="match status" value="1"/>
</dbReference>
<feature type="chain" id="PRO_5044770755" description="Peptidase S1 domain-containing protein" evidence="7">
    <location>
        <begin position="22"/>
        <end position="260"/>
    </location>
</feature>
<dbReference type="Gene3D" id="2.40.10.10">
    <property type="entry name" value="Trypsin-like serine proteases"/>
    <property type="match status" value="1"/>
</dbReference>
<keyword evidence="6" id="KW-1015">Disulfide bond</keyword>
<keyword evidence="3" id="KW-0645">Protease</keyword>
<dbReference type="Proteomes" id="UP001627154">
    <property type="component" value="Unassembled WGS sequence"/>
</dbReference>
<dbReference type="InterPro" id="IPR001254">
    <property type="entry name" value="Trypsin_dom"/>
</dbReference>
<evidence type="ECO:0000259" key="8">
    <source>
        <dbReference type="PROSITE" id="PS50240"/>
    </source>
</evidence>
<feature type="signal peptide" evidence="7">
    <location>
        <begin position="1"/>
        <end position="21"/>
    </location>
</feature>
<evidence type="ECO:0000313" key="10">
    <source>
        <dbReference type="Proteomes" id="UP001627154"/>
    </source>
</evidence>
<dbReference type="Pfam" id="PF00089">
    <property type="entry name" value="Trypsin"/>
    <property type="match status" value="1"/>
</dbReference>
<gene>
    <name evidence="9" type="ORF">TKK_020191</name>
</gene>
<comment type="similarity">
    <text evidence="2">Belongs to the peptidase S1 family.</text>
</comment>
<dbReference type="EMBL" id="JBJJXI010000181">
    <property type="protein sequence ID" value="KAL3383821.1"/>
    <property type="molecule type" value="Genomic_DNA"/>
</dbReference>
<dbReference type="AlphaFoldDB" id="A0ABD2VTI2"/>
<keyword evidence="10" id="KW-1185">Reference proteome</keyword>
<dbReference type="InterPro" id="IPR001314">
    <property type="entry name" value="Peptidase_S1A"/>
</dbReference>
<evidence type="ECO:0000256" key="2">
    <source>
        <dbReference type="ARBA" id="ARBA00007664"/>
    </source>
</evidence>
<evidence type="ECO:0000313" key="9">
    <source>
        <dbReference type="EMBL" id="KAL3383821.1"/>
    </source>
</evidence>
<dbReference type="SUPFAM" id="SSF50494">
    <property type="entry name" value="Trypsin-like serine proteases"/>
    <property type="match status" value="1"/>
</dbReference>
<evidence type="ECO:0000256" key="1">
    <source>
        <dbReference type="ARBA" id="ARBA00004239"/>
    </source>
</evidence>
<dbReference type="InterPro" id="IPR033116">
    <property type="entry name" value="TRYPSIN_SER"/>
</dbReference>
<evidence type="ECO:0000256" key="4">
    <source>
        <dbReference type="ARBA" id="ARBA00022801"/>
    </source>
</evidence>
<comment type="subcellular location">
    <subcellularLocation>
        <location evidence="1">Secreted</location>
        <location evidence="1">Extracellular space</location>
    </subcellularLocation>
</comment>
<comment type="caution">
    <text evidence="9">The sequence shown here is derived from an EMBL/GenBank/DDBJ whole genome shotgun (WGS) entry which is preliminary data.</text>
</comment>
<sequence>MTNYLSLVFVLFSVLLCSVYSAEIHNKAINGGDAPEGKYPFHAYLTDWNGFLCGATILNKRYLLTAGQCVANIAPSELRVTIGTDLTNDKNATVLRVESATVHEKYGKAGIYADHSVNDIAVIRVRSNIEFNEKVQPVKLPKQDEEVPANASVKFIGMGTLKYGGPYPERLQEKEFKILNHDDCKQIWLTRQLTSIEDNMICTDASVNHGVCKGDSGSPLLADDVQVGIASFGYRCALGMPDVYTRVSDFVDWINEFLQD</sequence>
<evidence type="ECO:0000256" key="6">
    <source>
        <dbReference type="ARBA" id="ARBA00023157"/>
    </source>
</evidence>
<name>A0ABD2VTI2_9HYME</name>
<keyword evidence="5" id="KW-0720">Serine protease</keyword>
<proteinExistence type="inferred from homology"/>
<dbReference type="PROSITE" id="PS50240">
    <property type="entry name" value="TRYPSIN_DOM"/>
    <property type="match status" value="1"/>
</dbReference>
<dbReference type="InterPro" id="IPR043504">
    <property type="entry name" value="Peptidase_S1_PA_chymotrypsin"/>
</dbReference>
<dbReference type="GO" id="GO:0005576">
    <property type="term" value="C:extracellular region"/>
    <property type="evidence" value="ECO:0007669"/>
    <property type="project" value="UniProtKB-SubCell"/>
</dbReference>
<evidence type="ECO:0000256" key="7">
    <source>
        <dbReference type="SAM" id="SignalP"/>
    </source>
</evidence>